<accession>A0A5M9R4T0</accession>
<reference evidence="1 2" key="1">
    <citation type="submission" date="2019-09" db="EMBL/GenBank/DDBJ databases">
        <title>Draft genome sequence of various Type strains from the CCUG.</title>
        <authorList>
            <person name="Pineiro-Iglesias B."/>
            <person name="Tunovic T."/>
            <person name="Unosson C."/>
            <person name="Inganas E."/>
            <person name="Ohlen M."/>
            <person name="Cardew S."/>
            <person name="Jensie-Markopoulos S."/>
            <person name="Salva-Serra F."/>
            <person name="Jaen-Luchoro D."/>
            <person name="Karlsson R."/>
            <person name="Svensson-Stadler L."/>
            <person name="Chun J."/>
            <person name="Moore E."/>
        </authorList>
    </citation>
    <scope>NUCLEOTIDE SEQUENCE [LARGE SCALE GENOMIC DNA]</scope>
    <source>
        <strain evidence="1 2">CCUG 53682T</strain>
    </source>
</reference>
<evidence type="ECO:0000313" key="2">
    <source>
        <dbReference type="Proteomes" id="UP000322181"/>
    </source>
</evidence>
<dbReference type="Proteomes" id="UP000322181">
    <property type="component" value="Unassembled WGS sequence"/>
</dbReference>
<gene>
    <name evidence="1" type="ORF">F4V73_13865</name>
</gene>
<protein>
    <submittedName>
        <fullName evidence="1">Uncharacterized protein</fullName>
    </submittedName>
</protein>
<comment type="caution">
    <text evidence="1">The sequence shown here is derived from an EMBL/GenBank/DDBJ whole genome shotgun (WGS) entry which is preliminary data.</text>
</comment>
<evidence type="ECO:0000313" key="1">
    <source>
        <dbReference type="EMBL" id="KAA8714916.1"/>
    </source>
</evidence>
<dbReference type="OrthoDB" id="6458216at2"/>
<name>A0A5M9R4T0_9GAMM</name>
<proteinExistence type="predicted"/>
<sequence>MVDKNNLGHLYPHTVVYQIACNHYILAEDEDANYLIKPILKSGRLGGIIVDKQFRYYYDIIQAAYDEYTSTTFICCVSLSWKAIEIFETHENGLKAKVRTDYVMDDRKTCNFFFIRGQLYLYERGEDANGKYTIKSIRVVFE</sequence>
<dbReference type="RefSeq" id="WP_067368262.1">
    <property type="nucleotide sequence ID" value="NZ_BAAAFS010000003.1"/>
</dbReference>
<dbReference type="AlphaFoldDB" id="A0A5M9R4T0"/>
<dbReference type="EMBL" id="VXKB01000003">
    <property type="protein sequence ID" value="KAA8714916.1"/>
    <property type="molecule type" value="Genomic_DNA"/>
</dbReference>
<organism evidence="1 2">
    <name type="scientific">Morganella psychrotolerans</name>
    <dbReference type="NCBI Taxonomy" id="368603"/>
    <lineage>
        <taxon>Bacteria</taxon>
        <taxon>Pseudomonadati</taxon>
        <taxon>Pseudomonadota</taxon>
        <taxon>Gammaproteobacteria</taxon>
        <taxon>Enterobacterales</taxon>
        <taxon>Morganellaceae</taxon>
        <taxon>Morganella</taxon>
    </lineage>
</organism>